<keyword evidence="2" id="KW-1185">Reference proteome</keyword>
<accession>A0AAV2Q425</accession>
<reference evidence="1 2" key="1">
    <citation type="submission" date="2024-05" db="EMBL/GenBank/DDBJ databases">
        <authorList>
            <person name="Wallberg A."/>
        </authorList>
    </citation>
    <scope>NUCLEOTIDE SEQUENCE [LARGE SCALE GENOMIC DNA]</scope>
</reference>
<feature type="non-terminal residue" evidence="1">
    <location>
        <position position="233"/>
    </location>
</feature>
<proteinExistence type="predicted"/>
<evidence type="ECO:0000313" key="1">
    <source>
        <dbReference type="EMBL" id="CAL4070018.1"/>
    </source>
</evidence>
<dbReference type="EMBL" id="CAXKWB010003727">
    <property type="protein sequence ID" value="CAL4070018.1"/>
    <property type="molecule type" value="Genomic_DNA"/>
</dbReference>
<feature type="non-terminal residue" evidence="1">
    <location>
        <position position="1"/>
    </location>
</feature>
<organism evidence="1 2">
    <name type="scientific">Meganyctiphanes norvegica</name>
    <name type="common">Northern krill</name>
    <name type="synonym">Thysanopoda norvegica</name>
    <dbReference type="NCBI Taxonomy" id="48144"/>
    <lineage>
        <taxon>Eukaryota</taxon>
        <taxon>Metazoa</taxon>
        <taxon>Ecdysozoa</taxon>
        <taxon>Arthropoda</taxon>
        <taxon>Crustacea</taxon>
        <taxon>Multicrustacea</taxon>
        <taxon>Malacostraca</taxon>
        <taxon>Eumalacostraca</taxon>
        <taxon>Eucarida</taxon>
        <taxon>Euphausiacea</taxon>
        <taxon>Euphausiidae</taxon>
        <taxon>Meganyctiphanes</taxon>
    </lineage>
</organism>
<protein>
    <submittedName>
        <fullName evidence="1">Uncharacterized protein</fullName>
    </submittedName>
</protein>
<gene>
    <name evidence="1" type="ORF">MNOR_LOCUS8157</name>
</gene>
<dbReference type="Proteomes" id="UP001497623">
    <property type="component" value="Unassembled WGS sequence"/>
</dbReference>
<evidence type="ECO:0000313" key="2">
    <source>
        <dbReference type="Proteomes" id="UP001497623"/>
    </source>
</evidence>
<name>A0AAV2Q425_MEGNR</name>
<sequence length="233" mass="27381">NRKIGKCPLKVKIDVKNDVRKVYGLNSMLERLSKENTTLKLQFYWSFFGGLRDFYDSEDYLSILLDKDSKCKLSVYRGTLSTRLLQMLPESLTQLYIRVYPDQLEYLNAQLAKLPDLWSLTVYLFLTEKDDQYHSKTIKTDPSSLPLLKYKGKQLGIKVRAPITVDDIPWIVAVIKRLTQEHQCDTLEIYGTRLDYVKHVSDLIVALHEADIHVTTWLKLQNRMDWNNEYQEK</sequence>
<comment type="caution">
    <text evidence="1">The sequence shown here is derived from an EMBL/GenBank/DDBJ whole genome shotgun (WGS) entry which is preliminary data.</text>
</comment>
<dbReference type="AlphaFoldDB" id="A0AAV2Q425"/>